<organism evidence="2 3">
    <name type="scientific">Danxiaibacter flavus</name>
    <dbReference type="NCBI Taxonomy" id="3049108"/>
    <lineage>
        <taxon>Bacteria</taxon>
        <taxon>Pseudomonadati</taxon>
        <taxon>Bacteroidota</taxon>
        <taxon>Chitinophagia</taxon>
        <taxon>Chitinophagales</taxon>
        <taxon>Chitinophagaceae</taxon>
        <taxon>Danxiaibacter</taxon>
    </lineage>
</organism>
<comment type="caution">
    <text evidence="2">The sequence shown here is derived from an EMBL/GenBank/DDBJ whole genome shotgun (WGS) entry which is preliminary data.</text>
</comment>
<name>A0ABV3ZP09_9BACT</name>
<dbReference type="Pfam" id="PF10988">
    <property type="entry name" value="DUF2807"/>
    <property type="match status" value="1"/>
</dbReference>
<evidence type="ECO:0000313" key="3">
    <source>
        <dbReference type="Proteomes" id="UP001560573"/>
    </source>
</evidence>
<evidence type="ECO:0000259" key="1">
    <source>
        <dbReference type="Pfam" id="PF10988"/>
    </source>
</evidence>
<dbReference type="Proteomes" id="UP001560573">
    <property type="component" value="Unassembled WGS sequence"/>
</dbReference>
<gene>
    <name evidence="2" type="ORF">QTN47_23050</name>
</gene>
<reference evidence="2 3" key="1">
    <citation type="submission" date="2023-07" db="EMBL/GenBank/DDBJ databases">
        <authorList>
            <person name="Lian W.-H."/>
        </authorList>
    </citation>
    <scope>NUCLEOTIDE SEQUENCE [LARGE SCALE GENOMIC DNA]</scope>
    <source>
        <strain evidence="2 3">SYSU DXS3180</strain>
    </source>
</reference>
<dbReference type="Gene3D" id="2.160.20.120">
    <property type="match status" value="1"/>
</dbReference>
<keyword evidence="3" id="KW-1185">Reference proteome</keyword>
<sequence length="229" mass="24089">MTTTKQSGSAIKNFIIQPLFYIITIIILTATSCTKDRVTGSGSIISQTRNADPLHGISVSGNNKVTVTYGTTQQLTLTGYENLLPYFETNVRNGILEVGYKNNTHIKNDNIEIAIMVPAFDKAMLSGSGELSVNGFNGNSLSLDLSGSNNVSVVSSYANADISMSGSGNVNGAEFKTKKATTHISGSGTIELSCSDNLTAHISGSGNIYYWGSPSLDVSVSGSGKVVKK</sequence>
<dbReference type="PROSITE" id="PS51257">
    <property type="entry name" value="PROKAR_LIPOPROTEIN"/>
    <property type="match status" value="1"/>
</dbReference>
<dbReference type="PANTHER" id="PTHR39200:SF1">
    <property type="entry name" value="AUTO-TRANSPORTER ADHESIN HEAD GIN DOMAIN-CONTAINING PROTEIN-RELATED"/>
    <property type="match status" value="1"/>
</dbReference>
<accession>A0ABV3ZP09</accession>
<protein>
    <submittedName>
        <fullName evidence="2">DUF2807 domain-containing protein</fullName>
    </submittedName>
</protein>
<proteinExistence type="predicted"/>
<dbReference type="EMBL" id="JAULBC010000008">
    <property type="protein sequence ID" value="MEX6690408.1"/>
    <property type="molecule type" value="Genomic_DNA"/>
</dbReference>
<dbReference type="InterPro" id="IPR021255">
    <property type="entry name" value="DUF2807"/>
</dbReference>
<evidence type="ECO:0000313" key="2">
    <source>
        <dbReference type="EMBL" id="MEX6690408.1"/>
    </source>
</evidence>
<dbReference type="RefSeq" id="WP_369331820.1">
    <property type="nucleotide sequence ID" value="NZ_JAULBC010000008.1"/>
</dbReference>
<dbReference type="PANTHER" id="PTHR39200">
    <property type="entry name" value="HYPOTHETICAL EXPORTED PROTEIN"/>
    <property type="match status" value="1"/>
</dbReference>
<feature type="domain" description="Putative auto-transporter adhesin head GIN" evidence="1">
    <location>
        <begin position="55"/>
        <end position="214"/>
    </location>
</feature>